<evidence type="ECO:0000313" key="3">
    <source>
        <dbReference type="Proteomes" id="UP000663881"/>
    </source>
</evidence>
<organism evidence="2 3">
    <name type="scientific">Adineta steineri</name>
    <dbReference type="NCBI Taxonomy" id="433720"/>
    <lineage>
        <taxon>Eukaryota</taxon>
        <taxon>Metazoa</taxon>
        <taxon>Spiralia</taxon>
        <taxon>Gnathifera</taxon>
        <taxon>Rotifera</taxon>
        <taxon>Eurotatoria</taxon>
        <taxon>Bdelloidea</taxon>
        <taxon>Adinetida</taxon>
        <taxon>Adinetidae</taxon>
        <taxon>Adineta</taxon>
    </lineage>
</organism>
<feature type="region of interest" description="Disordered" evidence="1">
    <location>
        <begin position="1"/>
        <end position="27"/>
    </location>
</feature>
<accession>A0A820P7P6</accession>
<dbReference type="EMBL" id="CAJOAY010027692">
    <property type="protein sequence ID" value="CAF4400472.1"/>
    <property type="molecule type" value="Genomic_DNA"/>
</dbReference>
<evidence type="ECO:0000313" key="2">
    <source>
        <dbReference type="EMBL" id="CAF4400472.1"/>
    </source>
</evidence>
<reference evidence="2" key="1">
    <citation type="submission" date="2021-02" db="EMBL/GenBank/DDBJ databases">
        <authorList>
            <person name="Nowell W R."/>
        </authorList>
    </citation>
    <scope>NUCLEOTIDE SEQUENCE</scope>
</reference>
<gene>
    <name evidence="2" type="ORF">OKA104_LOCUS51372</name>
</gene>
<dbReference type="AlphaFoldDB" id="A0A820P7P6"/>
<protein>
    <submittedName>
        <fullName evidence="2">Uncharacterized protein</fullName>
    </submittedName>
</protein>
<feature type="non-terminal residue" evidence="2">
    <location>
        <position position="1"/>
    </location>
</feature>
<dbReference type="Proteomes" id="UP000663881">
    <property type="component" value="Unassembled WGS sequence"/>
</dbReference>
<name>A0A820P7P6_9BILA</name>
<sequence length="46" mass="5031">PQMPQMPSANAAASYHDQSGGSKSVPFDVISQAQKLLLRHREQHVS</sequence>
<proteinExistence type="predicted"/>
<comment type="caution">
    <text evidence="2">The sequence shown here is derived from an EMBL/GenBank/DDBJ whole genome shotgun (WGS) entry which is preliminary data.</text>
</comment>
<evidence type="ECO:0000256" key="1">
    <source>
        <dbReference type="SAM" id="MobiDB-lite"/>
    </source>
</evidence>